<name>A0A0C2UWC4_PARME</name>
<organism evidence="1 2">
    <name type="scientific">Paramagnetospirillum magnetotacticum MS-1</name>
    <dbReference type="NCBI Taxonomy" id="272627"/>
    <lineage>
        <taxon>Bacteria</taxon>
        <taxon>Pseudomonadati</taxon>
        <taxon>Pseudomonadota</taxon>
        <taxon>Alphaproteobacteria</taxon>
        <taxon>Rhodospirillales</taxon>
        <taxon>Magnetospirillaceae</taxon>
        <taxon>Paramagnetospirillum</taxon>
    </lineage>
</organism>
<evidence type="ECO:0000313" key="1">
    <source>
        <dbReference type="EMBL" id="KIL97096.1"/>
    </source>
</evidence>
<protein>
    <submittedName>
        <fullName evidence="1">Uncharacterized protein</fullName>
    </submittedName>
</protein>
<accession>A0A0C2UWC4</accession>
<sequence>MKVAAISFNDNHSLSMDVEGVRSIGAAQPLELEDGSWFMELLIRTGNGTVALQLVAESRDKLDIIRYE</sequence>
<gene>
    <name evidence="1" type="ORF">CCC_00157</name>
</gene>
<dbReference type="STRING" id="272627.CCC_00157"/>
<dbReference type="RefSeq" id="WP_009870763.1">
    <property type="nucleotide sequence ID" value="NZ_JXSL01000030.1"/>
</dbReference>
<dbReference type="EMBL" id="JXSL01000030">
    <property type="protein sequence ID" value="KIL97096.1"/>
    <property type="molecule type" value="Genomic_DNA"/>
</dbReference>
<dbReference type="Proteomes" id="UP000031971">
    <property type="component" value="Unassembled WGS sequence"/>
</dbReference>
<keyword evidence="2" id="KW-1185">Reference proteome</keyword>
<dbReference type="OrthoDB" id="7360428at2"/>
<reference evidence="1 2" key="1">
    <citation type="submission" date="2015-01" db="EMBL/GenBank/DDBJ databases">
        <title>Genome Sequence of Magnetospirillum magnetotacticum Strain MS-1.</title>
        <authorList>
            <person name="Marinov G.K."/>
            <person name="Smalley M.D."/>
            <person name="DeSalvo G."/>
        </authorList>
    </citation>
    <scope>NUCLEOTIDE SEQUENCE [LARGE SCALE GENOMIC DNA]</scope>
    <source>
        <strain evidence="1 2">MS-1</strain>
    </source>
</reference>
<comment type="caution">
    <text evidence="1">The sequence shown here is derived from an EMBL/GenBank/DDBJ whole genome shotgun (WGS) entry which is preliminary data.</text>
</comment>
<evidence type="ECO:0000313" key="2">
    <source>
        <dbReference type="Proteomes" id="UP000031971"/>
    </source>
</evidence>
<dbReference type="AlphaFoldDB" id="A0A0C2UWC4"/>
<proteinExistence type="predicted"/>